<gene>
    <name evidence="5" type="ORF">HOP40_00175</name>
</gene>
<dbReference type="Pfam" id="PF13193">
    <property type="entry name" value="AMP-binding_C"/>
    <property type="match status" value="1"/>
</dbReference>
<dbReference type="InterPro" id="IPR042099">
    <property type="entry name" value="ANL_N_sf"/>
</dbReference>
<sequence length="469" mass="47840">MTLLPTLLDPSDRPALRAGDDALTHSELAAVAAALAERIRGSGAGRVAVHAVPGIHTAVAVASAVLAGVPAVPLNPKLGQRELAHVLSDSAPGAVLAAPGAVLPDALGELPRIDVELGSTGGGAPPRDPGPAAPALVIYTSGTTGPPKGAVLSRGAVAANLDALADAWAWTGDDVLAHALPLFHVHGLVLGVLGPLRRGGALHHLPALDAAGLAAAVDGGATMVFGVPTQYHRLADQLESDPEAAKRIGRARLLVSGSAALTTVDHARLRAATGLAVRERYGLTESLILTAARADEEPEPGSVGRPVSGTEVRLDPVEGDPDLGTVHARGPGLFDGYLGRDGGLDADGWFATGDIGRWTESGALALVGRQATDLIKSGGYKIGAGEIENALLEHPGVAETAVFGVPDDDLGERVVAVVVAAGEAPEARELIDHVAAQLAPHKRPREVRFVDALPRNDMGKVLKARLRES</sequence>
<evidence type="ECO:0000259" key="4">
    <source>
        <dbReference type="Pfam" id="PF13193"/>
    </source>
</evidence>
<dbReference type="InterPro" id="IPR000873">
    <property type="entry name" value="AMP-dep_synth/lig_dom"/>
</dbReference>
<feature type="domain" description="AMP-binding enzyme C-terminal" evidence="4">
    <location>
        <begin position="386"/>
        <end position="460"/>
    </location>
</feature>
<dbReference type="PANTHER" id="PTHR43201:SF8">
    <property type="entry name" value="ACYL-COA SYNTHETASE FAMILY MEMBER 3"/>
    <property type="match status" value="1"/>
</dbReference>
<dbReference type="PANTHER" id="PTHR43201">
    <property type="entry name" value="ACYL-COA SYNTHETASE"/>
    <property type="match status" value="1"/>
</dbReference>
<evidence type="ECO:0000256" key="1">
    <source>
        <dbReference type="ARBA" id="ARBA00006432"/>
    </source>
</evidence>
<dbReference type="KEGG" id="pbro:HOP40_00175"/>
<evidence type="ECO:0000256" key="2">
    <source>
        <dbReference type="SAM" id="MobiDB-lite"/>
    </source>
</evidence>
<reference evidence="5 6" key="1">
    <citation type="submission" date="2020-05" db="EMBL/GenBank/DDBJ databases">
        <authorList>
            <person name="Mo P."/>
        </authorList>
    </citation>
    <scope>NUCLEOTIDE SEQUENCE [LARGE SCALE GENOMIC DNA]</scope>
    <source>
        <strain evidence="5 6">Gen01</strain>
    </source>
</reference>
<dbReference type="NCBIfam" id="NF005858">
    <property type="entry name" value="PRK07787.1"/>
    <property type="match status" value="1"/>
</dbReference>
<dbReference type="EMBL" id="CP053564">
    <property type="protein sequence ID" value="QJY44453.1"/>
    <property type="molecule type" value="Genomic_DNA"/>
</dbReference>
<accession>A0A6M6JBC1</accession>
<evidence type="ECO:0000313" key="5">
    <source>
        <dbReference type="EMBL" id="QJY44453.1"/>
    </source>
</evidence>
<dbReference type="Proteomes" id="UP000505377">
    <property type="component" value="Chromosome"/>
</dbReference>
<feature type="domain" description="AMP-dependent synthetase/ligase" evidence="3">
    <location>
        <begin position="11"/>
        <end position="338"/>
    </location>
</feature>
<dbReference type="Gene3D" id="3.40.50.12780">
    <property type="entry name" value="N-terminal domain of ligase-like"/>
    <property type="match status" value="1"/>
</dbReference>
<dbReference type="Gene3D" id="3.30.300.30">
    <property type="match status" value="1"/>
</dbReference>
<dbReference type="InterPro" id="IPR020845">
    <property type="entry name" value="AMP-binding_CS"/>
</dbReference>
<comment type="similarity">
    <text evidence="1">Belongs to the ATP-dependent AMP-binding enzyme family.</text>
</comment>
<dbReference type="SUPFAM" id="SSF56801">
    <property type="entry name" value="Acetyl-CoA synthetase-like"/>
    <property type="match status" value="1"/>
</dbReference>
<dbReference type="GO" id="GO:0031956">
    <property type="term" value="F:medium-chain fatty acid-CoA ligase activity"/>
    <property type="evidence" value="ECO:0007669"/>
    <property type="project" value="TreeGrafter"/>
</dbReference>
<dbReference type="InterPro" id="IPR025110">
    <property type="entry name" value="AMP-bd_C"/>
</dbReference>
<dbReference type="RefSeq" id="WP_172153827.1">
    <property type="nucleotide sequence ID" value="NZ_CP053564.1"/>
</dbReference>
<protein>
    <submittedName>
        <fullName evidence="5">AMP-binding protein</fullName>
    </submittedName>
</protein>
<organism evidence="5 6">
    <name type="scientific">Pseudonocardia broussonetiae</name>
    <dbReference type="NCBI Taxonomy" id="2736640"/>
    <lineage>
        <taxon>Bacteria</taxon>
        <taxon>Bacillati</taxon>
        <taxon>Actinomycetota</taxon>
        <taxon>Actinomycetes</taxon>
        <taxon>Pseudonocardiales</taxon>
        <taxon>Pseudonocardiaceae</taxon>
        <taxon>Pseudonocardia</taxon>
    </lineage>
</organism>
<feature type="region of interest" description="Disordered" evidence="2">
    <location>
        <begin position="294"/>
        <end position="313"/>
    </location>
</feature>
<dbReference type="Pfam" id="PF00501">
    <property type="entry name" value="AMP-binding"/>
    <property type="match status" value="1"/>
</dbReference>
<evidence type="ECO:0000313" key="6">
    <source>
        <dbReference type="Proteomes" id="UP000505377"/>
    </source>
</evidence>
<dbReference type="PROSITE" id="PS00455">
    <property type="entry name" value="AMP_BINDING"/>
    <property type="match status" value="1"/>
</dbReference>
<proteinExistence type="inferred from homology"/>
<evidence type="ECO:0000259" key="3">
    <source>
        <dbReference type="Pfam" id="PF00501"/>
    </source>
</evidence>
<keyword evidence="6" id="KW-1185">Reference proteome</keyword>
<dbReference type="InterPro" id="IPR045851">
    <property type="entry name" value="AMP-bd_C_sf"/>
</dbReference>
<dbReference type="GO" id="GO:0006631">
    <property type="term" value="P:fatty acid metabolic process"/>
    <property type="evidence" value="ECO:0007669"/>
    <property type="project" value="TreeGrafter"/>
</dbReference>
<name>A0A6M6JBC1_9PSEU</name>
<dbReference type="AlphaFoldDB" id="A0A6M6JBC1"/>